<dbReference type="RefSeq" id="WP_115793031.1">
    <property type="nucleotide sequence ID" value="NZ_QSLN01000013.1"/>
</dbReference>
<dbReference type="OrthoDB" id="9812429at2"/>
<evidence type="ECO:0008006" key="3">
    <source>
        <dbReference type="Google" id="ProtNLM"/>
    </source>
</evidence>
<sequence length="42" mass="4749">MGRENPANYNPAYHALSANCTNFSLQRLQAGGIPMVDAWWWP</sequence>
<comment type="caution">
    <text evidence="1">The sequence shown here is derived from an EMBL/GenBank/DDBJ whole genome shotgun (WGS) entry which is preliminary data.</text>
</comment>
<proteinExistence type="predicted"/>
<evidence type="ECO:0000313" key="1">
    <source>
        <dbReference type="EMBL" id="RDV82043.1"/>
    </source>
</evidence>
<name>A0A3D8P1V3_9THEO</name>
<protein>
    <recommendedName>
        <fullName evidence="3">Amidase domain-containing protein</fullName>
    </recommendedName>
</protein>
<gene>
    <name evidence="1" type="ORF">DXX99_08295</name>
</gene>
<organism evidence="1 2">
    <name type="scientific">Ammonifex thiophilus</name>
    <dbReference type="NCBI Taxonomy" id="444093"/>
    <lineage>
        <taxon>Bacteria</taxon>
        <taxon>Bacillati</taxon>
        <taxon>Bacillota</taxon>
        <taxon>Clostridia</taxon>
        <taxon>Thermoanaerobacterales</taxon>
        <taxon>Thermoanaerobacteraceae</taxon>
        <taxon>Ammonifex</taxon>
    </lineage>
</organism>
<evidence type="ECO:0000313" key="2">
    <source>
        <dbReference type="Proteomes" id="UP000256329"/>
    </source>
</evidence>
<keyword evidence="2" id="KW-1185">Reference proteome</keyword>
<reference evidence="1 2" key="1">
    <citation type="submission" date="2018-08" db="EMBL/GenBank/DDBJ databases">
        <title>Form III RuBisCO-mediated autotrophy in Thermodesulfobium bacteria.</title>
        <authorList>
            <person name="Toshchakov S.V."/>
            <person name="Kublanov I.V."/>
            <person name="Frolov E."/>
            <person name="Bonch-Osmolovskaya E.A."/>
            <person name="Tourova T.P."/>
            <person name="Chernych N.A."/>
            <person name="Lebedinsky A.V."/>
        </authorList>
    </citation>
    <scope>NUCLEOTIDE SEQUENCE [LARGE SCALE GENOMIC DNA]</scope>
    <source>
        <strain evidence="1 2">SR</strain>
    </source>
</reference>
<accession>A0A3D8P1V3</accession>
<dbReference type="EMBL" id="QSLN01000013">
    <property type="protein sequence ID" value="RDV82043.1"/>
    <property type="molecule type" value="Genomic_DNA"/>
</dbReference>
<dbReference type="AlphaFoldDB" id="A0A3D8P1V3"/>
<dbReference type="Proteomes" id="UP000256329">
    <property type="component" value="Unassembled WGS sequence"/>
</dbReference>